<keyword evidence="2" id="KW-1185">Reference proteome</keyword>
<protein>
    <submittedName>
        <fullName evidence="1">Uncharacterized protein</fullName>
    </submittedName>
</protein>
<proteinExistence type="predicted"/>
<dbReference type="OrthoDB" id="10496527at2759"/>
<dbReference type="AlphaFoldDB" id="A0A3R7M9U8"/>
<dbReference type="GeneID" id="40332512"/>
<evidence type="ECO:0000313" key="1">
    <source>
        <dbReference type="EMBL" id="RNE98787.1"/>
    </source>
</evidence>
<dbReference type="Proteomes" id="UP000283634">
    <property type="component" value="Unassembled WGS sequence"/>
</dbReference>
<reference evidence="1 2" key="1">
    <citation type="journal article" date="2018" name="BMC Genomics">
        <title>Genomic comparison of Trypanosoma conorhini and Trypanosoma rangeli to Trypanosoma cruzi strains of high and low virulence.</title>
        <authorList>
            <person name="Bradwell K.R."/>
            <person name="Koparde V.N."/>
            <person name="Matveyev A.V."/>
            <person name="Serrano M.G."/>
            <person name="Alves J.M."/>
            <person name="Parikh H."/>
            <person name="Huang B."/>
            <person name="Lee V."/>
            <person name="Espinosa-Alvarez O."/>
            <person name="Ortiz P.A."/>
            <person name="Costa-Martins A.G."/>
            <person name="Teixeira M.M."/>
            <person name="Buck G.A."/>
        </authorList>
    </citation>
    <scope>NUCLEOTIDE SEQUENCE [LARGE SCALE GENOMIC DNA]</scope>
    <source>
        <strain evidence="1 2">AM80</strain>
    </source>
</reference>
<evidence type="ECO:0000313" key="2">
    <source>
        <dbReference type="Proteomes" id="UP000283634"/>
    </source>
</evidence>
<dbReference type="RefSeq" id="XP_029234834.1">
    <property type="nucleotide sequence ID" value="XM_029385322.1"/>
</dbReference>
<accession>A0A3R7M9U8</accession>
<gene>
    <name evidence="1" type="ORF">TraAM80_08579</name>
</gene>
<comment type="caution">
    <text evidence="1">The sequence shown here is derived from an EMBL/GenBank/DDBJ whole genome shotgun (WGS) entry which is preliminary data.</text>
</comment>
<organism evidence="1 2">
    <name type="scientific">Trypanosoma rangeli</name>
    <dbReference type="NCBI Taxonomy" id="5698"/>
    <lineage>
        <taxon>Eukaryota</taxon>
        <taxon>Discoba</taxon>
        <taxon>Euglenozoa</taxon>
        <taxon>Kinetoplastea</taxon>
        <taxon>Metakinetoplastina</taxon>
        <taxon>Trypanosomatida</taxon>
        <taxon>Trypanosomatidae</taxon>
        <taxon>Trypanosoma</taxon>
        <taxon>Herpetosoma</taxon>
    </lineage>
</organism>
<name>A0A3R7M9U8_TRYRA</name>
<dbReference type="EMBL" id="MKGL01000435">
    <property type="protein sequence ID" value="RNE98787.1"/>
    <property type="molecule type" value="Genomic_DNA"/>
</dbReference>
<sequence>MVRVVSGRATECFQNAPGSASLSADVLVCVAKVMRLRPGIMTVLMPHSALLPSAVEGYAIDAFMYGDFVRRIRDKLSELRPLTPAGGYGPRPCLLQMNPPLCPTDAVALPPKVLHPGRTVAMRRVLKAFRLWKSFSLLRHRGGRWLGLRQLGQYGG</sequence>